<dbReference type="InterPro" id="IPR002035">
    <property type="entry name" value="VWF_A"/>
</dbReference>
<dbReference type="PROSITE" id="PS50234">
    <property type="entry name" value="VWFA"/>
    <property type="match status" value="1"/>
</dbReference>
<name>A0A286U638_9AGAM</name>
<organism evidence="2 3">
    <name type="scientific">Pyrrhoderma noxium</name>
    <dbReference type="NCBI Taxonomy" id="2282107"/>
    <lineage>
        <taxon>Eukaryota</taxon>
        <taxon>Fungi</taxon>
        <taxon>Dikarya</taxon>
        <taxon>Basidiomycota</taxon>
        <taxon>Agaricomycotina</taxon>
        <taxon>Agaricomycetes</taxon>
        <taxon>Hymenochaetales</taxon>
        <taxon>Hymenochaetaceae</taxon>
        <taxon>Pyrrhoderma</taxon>
    </lineage>
</organism>
<keyword evidence="2" id="KW-0418">Kinase</keyword>
<comment type="caution">
    <text evidence="2">The sequence shown here is derived from an EMBL/GenBank/DDBJ whole genome shotgun (WGS) entry which is preliminary data.</text>
</comment>
<dbReference type="GO" id="GO:0005737">
    <property type="term" value="C:cytoplasm"/>
    <property type="evidence" value="ECO:0007669"/>
    <property type="project" value="TreeGrafter"/>
</dbReference>
<keyword evidence="2" id="KW-0251">Elongation factor</keyword>
<keyword evidence="2" id="KW-0648">Protein biosynthesis</keyword>
<dbReference type="STRING" id="2282107.A0A286U638"/>
<sequence length="402" mass="44747">MPGVASSRTLVDLLFIQDTTASMGPYIQSAKDSIIEVCQLLQDSGRIQKQGGLKVGLIAYRDYPPQDQTYITKEFPFTEDINEMHKNLSELTAEGGGDIPEAFCSALESAYKMKGWRRSAIKVIVVVTDAPPHGIGEMDDSIEGISPEGFSVEDPLKITRKMAKSGFTIMTLACEPTLSGSMYGTDFYKTLSTMTSGALYPLTNPKLLSACIIGSVLESADVQKLSMEYQEEIAHRFFVKKDPIDQIIRDIHKQISSAGQTAVSVSVENVYKDSPESKHNVHTLMSAKNLGEAKRELQRIRGSRFTPDYKQTVDVPEDKAYTITVTFKNTGASNIQVEFYEARDEDTVKKLMVPSNHMRLFSFPLNIPICFTLVRGRFRRNTSCTFGNDADFDVETKFELSS</sequence>
<dbReference type="GO" id="GO:0004674">
    <property type="term" value="F:protein serine/threonine kinase activity"/>
    <property type="evidence" value="ECO:0007669"/>
    <property type="project" value="TreeGrafter"/>
</dbReference>
<dbReference type="EMBL" id="NBII01000011">
    <property type="protein sequence ID" value="PAV15020.1"/>
    <property type="molecule type" value="Genomic_DNA"/>
</dbReference>
<accession>A0A286U638</accession>
<protein>
    <submittedName>
        <fullName evidence="2">Elongation factor-2 kinase</fullName>
    </submittedName>
</protein>
<dbReference type="CDD" id="cd00198">
    <property type="entry name" value="vWFA"/>
    <property type="match status" value="1"/>
</dbReference>
<evidence type="ECO:0000313" key="3">
    <source>
        <dbReference type="Proteomes" id="UP000217199"/>
    </source>
</evidence>
<dbReference type="GO" id="GO:0003746">
    <property type="term" value="F:translation elongation factor activity"/>
    <property type="evidence" value="ECO:0007669"/>
    <property type="project" value="UniProtKB-KW"/>
</dbReference>
<dbReference type="SUPFAM" id="SSF53300">
    <property type="entry name" value="vWA-like"/>
    <property type="match status" value="1"/>
</dbReference>
<dbReference type="InterPro" id="IPR036465">
    <property type="entry name" value="vWFA_dom_sf"/>
</dbReference>
<proteinExistence type="predicted"/>
<dbReference type="PANTHER" id="PTHR47763">
    <property type="entry name" value="ALPHA-PROTEIN KINASE VWKA"/>
    <property type="match status" value="1"/>
</dbReference>
<dbReference type="SMART" id="SM00327">
    <property type="entry name" value="VWA"/>
    <property type="match status" value="1"/>
</dbReference>
<feature type="domain" description="VWFA" evidence="1">
    <location>
        <begin position="12"/>
        <end position="233"/>
    </location>
</feature>
<dbReference type="InterPro" id="IPR052969">
    <property type="entry name" value="Thr-specific_kinase-like"/>
</dbReference>
<dbReference type="OrthoDB" id="301415at2759"/>
<dbReference type="PANTHER" id="PTHR47763:SF1">
    <property type="entry name" value="DUF659 DOMAIN-CONTAINING PROTEIN"/>
    <property type="match status" value="1"/>
</dbReference>
<dbReference type="Proteomes" id="UP000217199">
    <property type="component" value="Unassembled WGS sequence"/>
</dbReference>
<evidence type="ECO:0000259" key="1">
    <source>
        <dbReference type="PROSITE" id="PS50234"/>
    </source>
</evidence>
<evidence type="ECO:0000313" key="2">
    <source>
        <dbReference type="EMBL" id="PAV15020.1"/>
    </source>
</evidence>
<keyword evidence="3" id="KW-1185">Reference proteome</keyword>
<dbReference type="Gene3D" id="3.40.50.410">
    <property type="entry name" value="von Willebrand factor, type A domain"/>
    <property type="match status" value="1"/>
</dbReference>
<dbReference type="InParanoid" id="A0A286U638"/>
<reference evidence="2 3" key="1">
    <citation type="journal article" date="2017" name="Mol. Ecol.">
        <title>Comparative and population genomic landscape of Phellinus noxius: A hypervariable fungus causing root rot in trees.</title>
        <authorList>
            <person name="Chung C.L."/>
            <person name="Lee T.J."/>
            <person name="Akiba M."/>
            <person name="Lee H.H."/>
            <person name="Kuo T.H."/>
            <person name="Liu D."/>
            <person name="Ke H.M."/>
            <person name="Yokoi T."/>
            <person name="Roa M.B."/>
            <person name="Lu M.J."/>
            <person name="Chang Y.Y."/>
            <person name="Ann P.J."/>
            <person name="Tsai J.N."/>
            <person name="Chen C.Y."/>
            <person name="Tzean S.S."/>
            <person name="Ota Y."/>
            <person name="Hattori T."/>
            <person name="Sahashi N."/>
            <person name="Liou R.F."/>
            <person name="Kikuchi T."/>
            <person name="Tsai I.J."/>
        </authorList>
    </citation>
    <scope>NUCLEOTIDE SEQUENCE [LARGE SCALE GENOMIC DNA]</scope>
    <source>
        <strain evidence="2 3">FFPRI411160</strain>
    </source>
</reference>
<gene>
    <name evidence="2" type="ORF">PNOK_0957300</name>
</gene>
<dbReference type="AlphaFoldDB" id="A0A286U638"/>
<keyword evidence="2" id="KW-0808">Transferase</keyword>
<dbReference type="Pfam" id="PF00092">
    <property type="entry name" value="VWA"/>
    <property type="match status" value="1"/>
</dbReference>